<sequence length="226" mass="25592">MSEVFDPRVSAEYKGAMRSTREEKERRAGSSAMGERRRDGTQRRTDVRGRAEVLLHWVPCPHAVPGLRHSTGRVLRLARRLACFYAEHGPRRRWTYRGRRREGCARPASRRLMHIGGRRRRRSVEEMMTSCGQRGARVGGQPLERARYIIAEKSSGREDALVSKASLSDRRTRSVADPHRRPTAVDEWDASQMGPSVTLLVTVSQVSVCRPADARKVPGEPWGLNV</sequence>
<dbReference type="EMBL" id="JADCUA010000023">
    <property type="protein sequence ID" value="KAH9832044.1"/>
    <property type="molecule type" value="Genomic_DNA"/>
</dbReference>
<feature type="region of interest" description="Disordered" evidence="1">
    <location>
        <begin position="1"/>
        <end position="46"/>
    </location>
</feature>
<dbReference type="GeneID" id="71998207"/>
<gene>
    <name evidence="2" type="ORF">C8Q71DRAFT_279178</name>
</gene>
<dbReference type="RefSeq" id="XP_047775090.1">
    <property type="nucleotide sequence ID" value="XM_047917475.1"/>
</dbReference>
<organism evidence="2 3">
    <name type="scientific">Rhodofomes roseus</name>
    <dbReference type="NCBI Taxonomy" id="34475"/>
    <lineage>
        <taxon>Eukaryota</taxon>
        <taxon>Fungi</taxon>
        <taxon>Dikarya</taxon>
        <taxon>Basidiomycota</taxon>
        <taxon>Agaricomycotina</taxon>
        <taxon>Agaricomycetes</taxon>
        <taxon>Polyporales</taxon>
        <taxon>Rhodofomes</taxon>
    </lineage>
</organism>
<dbReference type="Proteomes" id="UP000814176">
    <property type="component" value="Unassembled WGS sequence"/>
</dbReference>
<proteinExistence type="predicted"/>
<protein>
    <submittedName>
        <fullName evidence="2">Uncharacterized protein</fullName>
    </submittedName>
</protein>
<feature type="region of interest" description="Disordered" evidence="1">
    <location>
        <begin position="160"/>
        <end position="185"/>
    </location>
</feature>
<evidence type="ECO:0000256" key="1">
    <source>
        <dbReference type="SAM" id="MobiDB-lite"/>
    </source>
</evidence>
<evidence type="ECO:0000313" key="3">
    <source>
        <dbReference type="Proteomes" id="UP000814176"/>
    </source>
</evidence>
<feature type="compositionally biased region" description="Basic and acidic residues" evidence="1">
    <location>
        <begin position="160"/>
        <end position="184"/>
    </location>
</feature>
<reference evidence="2 3" key="1">
    <citation type="journal article" date="2021" name="Environ. Microbiol.">
        <title>Gene family expansions and transcriptome signatures uncover fungal adaptations to wood decay.</title>
        <authorList>
            <person name="Hage H."/>
            <person name="Miyauchi S."/>
            <person name="Viragh M."/>
            <person name="Drula E."/>
            <person name="Min B."/>
            <person name="Chaduli D."/>
            <person name="Navarro D."/>
            <person name="Favel A."/>
            <person name="Norest M."/>
            <person name="Lesage-Meessen L."/>
            <person name="Balint B."/>
            <person name="Merenyi Z."/>
            <person name="de Eugenio L."/>
            <person name="Morin E."/>
            <person name="Martinez A.T."/>
            <person name="Baldrian P."/>
            <person name="Stursova M."/>
            <person name="Martinez M.J."/>
            <person name="Novotny C."/>
            <person name="Magnuson J.K."/>
            <person name="Spatafora J.W."/>
            <person name="Maurice S."/>
            <person name="Pangilinan J."/>
            <person name="Andreopoulos W."/>
            <person name="LaButti K."/>
            <person name="Hundley H."/>
            <person name="Na H."/>
            <person name="Kuo A."/>
            <person name="Barry K."/>
            <person name="Lipzen A."/>
            <person name="Henrissat B."/>
            <person name="Riley R."/>
            <person name="Ahrendt S."/>
            <person name="Nagy L.G."/>
            <person name="Grigoriev I.V."/>
            <person name="Martin F."/>
            <person name="Rosso M.N."/>
        </authorList>
    </citation>
    <scope>NUCLEOTIDE SEQUENCE [LARGE SCALE GENOMIC DNA]</scope>
    <source>
        <strain evidence="2 3">CIRM-BRFM 1785</strain>
    </source>
</reference>
<comment type="caution">
    <text evidence="2">The sequence shown here is derived from an EMBL/GenBank/DDBJ whole genome shotgun (WGS) entry which is preliminary data.</text>
</comment>
<name>A0ABQ8K5K0_9APHY</name>
<feature type="compositionally biased region" description="Basic and acidic residues" evidence="1">
    <location>
        <begin position="1"/>
        <end position="11"/>
    </location>
</feature>
<evidence type="ECO:0000313" key="2">
    <source>
        <dbReference type="EMBL" id="KAH9832044.1"/>
    </source>
</evidence>
<feature type="compositionally biased region" description="Basic and acidic residues" evidence="1">
    <location>
        <begin position="19"/>
        <end position="46"/>
    </location>
</feature>
<accession>A0ABQ8K5K0</accession>
<keyword evidence="3" id="KW-1185">Reference proteome</keyword>